<organism evidence="1 2">
    <name type="scientific">Micromonospora endophytica</name>
    <dbReference type="NCBI Taxonomy" id="515350"/>
    <lineage>
        <taxon>Bacteria</taxon>
        <taxon>Bacillati</taxon>
        <taxon>Actinomycetota</taxon>
        <taxon>Actinomycetes</taxon>
        <taxon>Micromonosporales</taxon>
        <taxon>Micromonosporaceae</taxon>
        <taxon>Micromonospora</taxon>
    </lineage>
</organism>
<dbReference type="SUPFAM" id="SSF53448">
    <property type="entry name" value="Nucleotide-diphospho-sugar transferases"/>
    <property type="match status" value="1"/>
</dbReference>
<dbReference type="OrthoDB" id="480149at2"/>
<dbReference type="InterPro" id="IPR029044">
    <property type="entry name" value="Nucleotide-diphossugar_trans"/>
</dbReference>
<evidence type="ECO:0000313" key="1">
    <source>
        <dbReference type="EMBL" id="PZF99481.1"/>
    </source>
</evidence>
<dbReference type="Proteomes" id="UP000248627">
    <property type="component" value="Unassembled WGS sequence"/>
</dbReference>
<dbReference type="RefSeq" id="WP_111242187.1">
    <property type="nucleotide sequence ID" value="NZ_AP023358.1"/>
</dbReference>
<keyword evidence="2" id="KW-1185">Reference proteome</keyword>
<dbReference type="AlphaFoldDB" id="A0A2W2CJ45"/>
<reference evidence="1 2" key="1">
    <citation type="submission" date="2018-01" db="EMBL/GenBank/DDBJ databases">
        <title>Draft genome sequence of Jishengella endophytica.</title>
        <authorList>
            <person name="Sahin N."/>
            <person name="Ay H."/>
            <person name="Saygin H."/>
        </authorList>
    </citation>
    <scope>NUCLEOTIDE SEQUENCE [LARGE SCALE GENOMIC DNA]</scope>
    <source>
        <strain evidence="1 2">DSM 45430</strain>
    </source>
</reference>
<accession>A0A2W2CJ45</accession>
<dbReference type="EMBL" id="POTX01000023">
    <property type="protein sequence ID" value="PZF99481.1"/>
    <property type="molecule type" value="Genomic_DNA"/>
</dbReference>
<evidence type="ECO:0000313" key="2">
    <source>
        <dbReference type="Proteomes" id="UP000248627"/>
    </source>
</evidence>
<dbReference type="Gene3D" id="3.90.550.10">
    <property type="entry name" value="Spore Coat Polysaccharide Biosynthesis Protein SpsA, Chain A"/>
    <property type="match status" value="1"/>
</dbReference>
<comment type="caution">
    <text evidence="1">The sequence shown here is derived from an EMBL/GenBank/DDBJ whole genome shotgun (WGS) entry which is preliminary data.</text>
</comment>
<sequence length="296" mass="33786">MTRGVYFLANDDFIERAIGFLSSFRFHNPSIPLCFIPFAENCAGVAGLADRYDFTVWSDDRVLRTCDEISREFHDGVTMGHYRKLAMWQGDFDEFLYVDSDTIVLDSVDVVFPYLDRYDFVTSHSHIPEIRQWVWRESIYDTGLLNREQIEYATNTGFVTSRAGLIDPEEVLRDLAAPLALAPHMELLCREQPLLNYLIVTSGQPYSSLSRIAEETNDPDIPQEQWAGLDIGRVEAGRLVPSRVSRVLLVHWAGEWERVRAQGGQLPYHELWQHYRAMADDGPPAGIGVDELADAR</sequence>
<name>A0A2W2CJ45_9ACTN</name>
<proteinExistence type="predicted"/>
<gene>
    <name evidence="1" type="ORF">C1I93_05820</name>
</gene>
<protein>
    <submittedName>
        <fullName evidence="1">Uncharacterized protein</fullName>
    </submittedName>
</protein>